<comment type="pathway">
    <text evidence="1 10">Purine metabolism; IMP biosynthesis via de novo pathway; IMP from 5-formamido-1-(5-phospho-D-ribosyl)imidazole-4-carboxamide: step 1/1.</text>
</comment>
<dbReference type="InterPro" id="IPR016193">
    <property type="entry name" value="Cytidine_deaminase-like"/>
</dbReference>
<name>A0AAJ2SAQ5_9FLAO</name>
<feature type="domain" description="MGS-like" evidence="11">
    <location>
        <begin position="1"/>
        <end position="149"/>
    </location>
</feature>
<evidence type="ECO:0000313" key="15">
    <source>
        <dbReference type="Proteomes" id="UP001278738"/>
    </source>
</evidence>
<comment type="similarity">
    <text evidence="3 10">Belongs to the PurH family.</text>
</comment>
<dbReference type="SMART" id="SM00851">
    <property type="entry name" value="MGS"/>
    <property type="match status" value="1"/>
</dbReference>
<dbReference type="Gene3D" id="3.40.50.1380">
    <property type="entry name" value="Methylglyoxal synthase-like domain"/>
    <property type="match status" value="1"/>
</dbReference>
<keyword evidence="4 10" id="KW-0808">Transferase</keyword>
<dbReference type="SUPFAM" id="SSF53927">
    <property type="entry name" value="Cytidine deaminase-like"/>
    <property type="match status" value="1"/>
</dbReference>
<dbReference type="NCBIfam" id="TIGR00355">
    <property type="entry name" value="purH"/>
    <property type="match status" value="1"/>
</dbReference>
<evidence type="ECO:0000259" key="11">
    <source>
        <dbReference type="PROSITE" id="PS51855"/>
    </source>
</evidence>
<evidence type="ECO:0000256" key="4">
    <source>
        <dbReference type="ARBA" id="ARBA00022679"/>
    </source>
</evidence>
<proteinExistence type="inferred from homology"/>
<dbReference type="FunFam" id="3.40.140.20:FF:000001">
    <property type="entry name" value="Bifunctional purine biosynthesis protein PurH"/>
    <property type="match status" value="1"/>
</dbReference>
<dbReference type="EMBL" id="JAWXVG010000001">
    <property type="protein sequence ID" value="MDX6181345.1"/>
    <property type="molecule type" value="Genomic_DNA"/>
</dbReference>
<dbReference type="PANTHER" id="PTHR11692:SF0">
    <property type="entry name" value="BIFUNCTIONAL PURINE BIOSYNTHESIS PROTEIN ATIC"/>
    <property type="match status" value="1"/>
</dbReference>
<dbReference type="SMART" id="SM00798">
    <property type="entry name" value="AICARFT_IMPCHas"/>
    <property type="match status" value="1"/>
</dbReference>
<dbReference type="PIRSF" id="PIRSF000414">
    <property type="entry name" value="AICARFT_IMPCHas"/>
    <property type="match status" value="1"/>
</dbReference>
<dbReference type="GO" id="GO:0004643">
    <property type="term" value="F:phosphoribosylaminoimidazolecarboxamide formyltransferase activity"/>
    <property type="evidence" value="ECO:0007669"/>
    <property type="project" value="UniProtKB-UniRule"/>
</dbReference>
<dbReference type="FunFam" id="3.40.140.20:FF:000005">
    <property type="entry name" value="Bifunctional purine biosynthesis protein PurH"/>
    <property type="match status" value="1"/>
</dbReference>
<evidence type="ECO:0000256" key="2">
    <source>
        <dbReference type="ARBA" id="ARBA00004954"/>
    </source>
</evidence>
<evidence type="ECO:0000313" key="14">
    <source>
        <dbReference type="Proteomes" id="UP001270053"/>
    </source>
</evidence>
<keyword evidence="7 10" id="KW-0511">Multifunctional enzyme</keyword>
<dbReference type="Pfam" id="PF02142">
    <property type="entry name" value="MGS"/>
    <property type="match status" value="1"/>
</dbReference>
<dbReference type="InterPro" id="IPR011607">
    <property type="entry name" value="MGS-like_dom"/>
</dbReference>
<reference evidence="13 15" key="1">
    <citation type="submission" date="2023-11" db="EMBL/GenBank/DDBJ databases">
        <title>Unpublished Manusciprt.</title>
        <authorList>
            <person name="Saticioglu I.B."/>
            <person name="Ay H."/>
            <person name="Ajmi N."/>
            <person name="Altun S."/>
            <person name="Duman M."/>
        </authorList>
    </citation>
    <scope>NUCLEOTIDE SEQUENCE</scope>
    <source>
        <strain evidence="12 15">Fl-33</strain>
        <strain evidence="13">Fl-77</strain>
    </source>
</reference>
<dbReference type="GO" id="GO:0006189">
    <property type="term" value="P:'de novo' IMP biosynthetic process"/>
    <property type="evidence" value="ECO:0007669"/>
    <property type="project" value="UniProtKB-UniRule"/>
</dbReference>
<evidence type="ECO:0000256" key="5">
    <source>
        <dbReference type="ARBA" id="ARBA00022755"/>
    </source>
</evidence>
<dbReference type="FunFam" id="3.40.50.1380:FF:000001">
    <property type="entry name" value="Bifunctional purine biosynthesis protein PurH"/>
    <property type="match status" value="1"/>
</dbReference>
<comment type="domain">
    <text evidence="10">The IMP cyclohydrolase activity resides in the N-terminal region.</text>
</comment>
<comment type="catalytic activity">
    <reaction evidence="9 10">
        <text>IMP + H2O = 5-formamido-1-(5-phospho-D-ribosyl)imidazole-4-carboxamide</text>
        <dbReference type="Rhea" id="RHEA:18445"/>
        <dbReference type="ChEBI" id="CHEBI:15377"/>
        <dbReference type="ChEBI" id="CHEBI:58053"/>
        <dbReference type="ChEBI" id="CHEBI:58467"/>
        <dbReference type="EC" id="3.5.4.10"/>
    </reaction>
</comment>
<comment type="pathway">
    <text evidence="2 10">Purine metabolism; IMP biosynthesis via de novo pathway; 5-formamido-1-(5-phospho-D-ribosyl)imidazole-4-carboxamide from 5-amino-1-(5-phospho-D-ribosyl)imidazole-4-carboxamide (10-formyl THF route): step 1/1.</text>
</comment>
<dbReference type="EMBL" id="JAWXVH010000001">
    <property type="protein sequence ID" value="MDX6184946.1"/>
    <property type="molecule type" value="Genomic_DNA"/>
</dbReference>
<organism evidence="13 14">
    <name type="scientific">Flavobacterium flavipigmentatum</name>
    <dbReference type="NCBI Taxonomy" id="2893884"/>
    <lineage>
        <taxon>Bacteria</taxon>
        <taxon>Pseudomonadati</taxon>
        <taxon>Bacteroidota</taxon>
        <taxon>Flavobacteriia</taxon>
        <taxon>Flavobacteriales</taxon>
        <taxon>Flavobacteriaceae</taxon>
        <taxon>Flavobacterium</taxon>
    </lineage>
</organism>
<evidence type="ECO:0000256" key="10">
    <source>
        <dbReference type="HAMAP-Rule" id="MF_00139"/>
    </source>
</evidence>
<dbReference type="RefSeq" id="WP_229975943.1">
    <property type="nucleotide sequence ID" value="NZ_CP087133.1"/>
</dbReference>
<protein>
    <recommendedName>
        <fullName evidence="10">Bifunctional purine biosynthesis protein PurH</fullName>
    </recommendedName>
    <domain>
        <recommendedName>
            <fullName evidence="10">Phosphoribosylaminoimidazolecarboxamide formyltransferase</fullName>
            <ecNumber evidence="10">2.1.2.3</ecNumber>
        </recommendedName>
        <alternativeName>
            <fullName evidence="10">AICAR transformylase</fullName>
        </alternativeName>
    </domain>
    <domain>
        <recommendedName>
            <fullName evidence="10">IMP cyclohydrolase</fullName>
            <ecNumber evidence="10">3.5.4.10</ecNumber>
        </recommendedName>
        <alternativeName>
            <fullName evidence="10">ATIC</fullName>
        </alternativeName>
        <alternativeName>
            <fullName evidence="10">IMP synthase</fullName>
        </alternativeName>
        <alternativeName>
            <fullName evidence="10">Inosinicase</fullName>
        </alternativeName>
    </domain>
</protein>
<dbReference type="NCBIfam" id="NF002049">
    <property type="entry name" value="PRK00881.1"/>
    <property type="match status" value="1"/>
</dbReference>
<dbReference type="EC" id="3.5.4.10" evidence="10"/>
<keyword evidence="6 10" id="KW-0378">Hydrolase</keyword>
<dbReference type="PANTHER" id="PTHR11692">
    <property type="entry name" value="BIFUNCTIONAL PURINE BIOSYNTHESIS PROTEIN PURH"/>
    <property type="match status" value="1"/>
</dbReference>
<dbReference type="InterPro" id="IPR036914">
    <property type="entry name" value="MGS-like_dom_sf"/>
</dbReference>
<evidence type="ECO:0000256" key="7">
    <source>
        <dbReference type="ARBA" id="ARBA00023268"/>
    </source>
</evidence>
<dbReference type="GO" id="GO:0003937">
    <property type="term" value="F:IMP cyclohydrolase activity"/>
    <property type="evidence" value="ECO:0007669"/>
    <property type="project" value="UniProtKB-UniRule"/>
</dbReference>
<evidence type="ECO:0000256" key="8">
    <source>
        <dbReference type="ARBA" id="ARBA00050488"/>
    </source>
</evidence>
<dbReference type="HAMAP" id="MF_00139">
    <property type="entry name" value="PurH"/>
    <property type="match status" value="1"/>
</dbReference>
<keyword evidence="5 10" id="KW-0658">Purine biosynthesis</keyword>
<evidence type="ECO:0000256" key="6">
    <source>
        <dbReference type="ARBA" id="ARBA00022801"/>
    </source>
</evidence>
<dbReference type="EC" id="2.1.2.3" evidence="10"/>
<dbReference type="SUPFAM" id="SSF52335">
    <property type="entry name" value="Methylglyoxal synthase-like"/>
    <property type="match status" value="1"/>
</dbReference>
<dbReference type="Gene3D" id="3.40.140.20">
    <property type="match status" value="2"/>
</dbReference>
<comment type="caution">
    <text evidence="13">The sequence shown here is derived from an EMBL/GenBank/DDBJ whole genome shotgun (WGS) entry which is preliminary data.</text>
</comment>
<dbReference type="AlphaFoldDB" id="A0AAJ2SAQ5"/>
<dbReference type="PROSITE" id="PS51855">
    <property type="entry name" value="MGS"/>
    <property type="match status" value="1"/>
</dbReference>
<accession>A0AAJ2SAQ5</accession>
<dbReference type="InterPro" id="IPR002695">
    <property type="entry name" value="PurH-like"/>
</dbReference>
<dbReference type="CDD" id="cd01421">
    <property type="entry name" value="IMPCH"/>
    <property type="match status" value="1"/>
</dbReference>
<evidence type="ECO:0000313" key="12">
    <source>
        <dbReference type="EMBL" id="MDX6181345.1"/>
    </source>
</evidence>
<evidence type="ECO:0000313" key="13">
    <source>
        <dbReference type="EMBL" id="MDX6184946.1"/>
    </source>
</evidence>
<dbReference type="GO" id="GO:0005829">
    <property type="term" value="C:cytosol"/>
    <property type="evidence" value="ECO:0007669"/>
    <property type="project" value="TreeGrafter"/>
</dbReference>
<comment type="catalytic activity">
    <reaction evidence="8 10">
        <text>(6R)-10-formyltetrahydrofolate + 5-amino-1-(5-phospho-beta-D-ribosyl)imidazole-4-carboxamide = 5-formamido-1-(5-phospho-D-ribosyl)imidazole-4-carboxamide + (6S)-5,6,7,8-tetrahydrofolate</text>
        <dbReference type="Rhea" id="RHEA:22192"/>
        <dbReference type="ChEBI" id="CHEBI:57453"/>
        <dbReference type="ChEBI" id="CHEBI:58467"/>
        <dbReference type="ChEBI" id="CHEBI:58475"/>
        <dbReference type="ChEBI" id="CHEBI:195366"/>
        <dbReference type="EC" id="2.1.2.3"/>
    </reaction>
</comment>
<dbReference type="Proteomes" id="UP001278738">
    <property type="component" value="Unassembled WGS sequence"/>
</dbReference>
<dbReference type="Pfam" id="PF01808">
    <property type="entry name" value="AICARFT_IMPCHas"/>
    <property type="match status" value="1"/>
</dbReference>
<gene>
    <name evidence="10 13" type="primary">purH</name>
    <name evidence="12" type="ORF">SGQ18_04225</name>
    <name evidence="13" type="ORF">SGQ44_04230</name>
</gene>
<dbReference type="Proteomes" id="UP001270053">
    <property type="component" value="Unassembled WGS sequence"/>
</dbReference>
<keyword evidence="15" id="KW-1185">Reference proteome</keyword>
<evidence type="ECO:0000256" key="9">
    <source>
        <dbReference type="ARBA" id="ARBA00050687"/>
    </source>
</evidence>
<dbReference type="InterPro" id="IPR024051">
    <property type="entry name" value="AICAR_Tfase_dup_dom_sf"/>
</dbReference>
<sequence>MSTTKKIQSALISVFSKDGLEPIVRKLHEQNVTLYSTGGTEDFIKNLGIPVVPVEDITSFPEILGGRVKTLHPKIFGGILNRQDNESDVMQMKEFDIPQIDLVIVDLYPFEKTVASGASEQDIIEKIDIGGISLIRAGAKNFKDTVIVASVKEYSLLLDLITAQNGSTTLENRRLLATKAFHVSSHYDGAIFNYFNTDETIYKESIADGQVLRYGENPHQKGFFFGDFDSMFKKVNGKELSYNNLLDVDAAVNLINEFKTDGPTFAILKHNNACGLASRKTINEAYLAALACDPTSAFGGVLIANTKIDLATAQEINKLFCEVVIAPNYDDDAIAILQEKKNRIILIQNEVDLPSRQVRTCLNGLLIQDRNNITDTKEHLKTVTTKEPTAQEVEDLIFASKICKNTKSNTIVFAKNGTLIASGTGQTSRVDALMQAVDKAKAFGFDLTGASMASDAFFPFPDCVELAKKAGITAVIQPGGSIKDELSINYCNANNLAMVFTGTRHFKH</sequence>
<evidence type="ECO:0000256" key="3">
    <source>
        <dbReference type="ARBA" id="ARBA00007667"/>
    </source>
</evidence>
<evidence type="ECO:0000256" key="1">
    <source>
        <dbReference type="ARBA" id="ARBA00004844"/>
    </source>
</evidence>